<gene>
    <name evidence="2" type="ORF">SNOD_32285</name>
</gene>
<name>A0A0B5DLT5_9ACTN</name>
<proteinExistence type="predicted"/>
<organism evidence="2 3">
    <name type="scientific">Streptomyces nodosus</name>
    <dbReference type="NCBI Taxonomy" id="40318"/>
    <lineage>
        <taxon>Bacteria</taxon>
        <taxon>Bacillati</taxon>
        <taxon>Actinomycetota</taxon>
        <taxon>Actinomycetes</taxon>
        <taxon>Kitasatosporales</taxon>
        <taxon>Streptomycetaceae</taxon>
        <taxon>Streptomyces</taxon>
    </lineage>
</organism>
<dbReference type="HOGENOM" id="CLU_2541186_0_0_11"/>
<dbReference type="EMBL" id="CP009313">
    <property type="protein sequence ID" value="AJE44154.1"/>
    <property type="molecule type" value="Genomic_DNA"/>
</dbReference>
<feature type="region of interest" description="Disordered" evidence="1">
    <location>
        <begin position="1"/>
        <end position="83"/>
    </location>
</feature>
<feature type="compositionally biased region" description="Polar residues" evidence="1">
    <location>
        <begin position="1"/>
        <end position="24"/>
    </location>
</feature>
<reference evidence="2 3" key="2">
    <citation type="journal article" date="2016" name="Appl. Microbiol. Biotechnol.">
        <title>Exploiting the genome sequence of Streptomyces nodosus for enhanced antibiotic production.</title>
        <authorList>
            <person name="Sweeney P."/>
            <person name="Murphy C.D."/>
            <person name="Caffrey P."/>
        </authorList>
    </citation>
    <scope>NUCLEOTIDE SEQUENCE [LARGE SCALE GENOMIC DNA]</scope>
    <source>
        <strain evidence="2 3">ATCC 14899</strain>
    </source>
</reference>
<dbReference type="Proteomes" id="UP000031526">
    <property type="component" value="Chromosome"/>
</dbReference>
<reference evidence="3" key="1">
    <citation type="submission" date="2014-09" db="EMBL/GenBank/DDBJ databases">
        <title>Sequence of the Streptomyces nodosus genome.</title>
        <authorList>
            <person name="Sweeney P."/>
            <person name="Stephens N."/>
            <person name="Murphy C."/>
            <person name="Caffrey P."/>
        </authorList>
    </citation>
    <scope>NUCLEOTIDE SEQUENCE [LARGE SCALE GENOMIC DNA]</scope>
    <source>
        <strain evidence="3">ATCC 14899</strain>
    </source>
</reference>
<evidence type="ECO:0000256" key="1">
    <source>
        <dbReference type="SAM" id="MobiDB-lite"/>
    </source>
</evidence>
<dbReference type="AlphaFoldDB" id="A0A0B5DLT5"/>
<protein>
    <submittedName>
        <fullName evidence="2">Uncharacterized protein</fullName>
    </submittedName>
</protein>
<feature type="compositionally biased region" description="Low complexity" evidence="1">
    <location>
        <begin position="41"/>
        <end position="59"/>
    </location>
</feature>
<evidence type="ECO:0000313" key="3">
    <source>
        <dbReference type="Proteomes" id="UP000031526"/>
    </source>
</evidence>
<keyword evidence="3" id="KW-1185">Reference proteome</keyword>
<accession>A0A0B5DLT5</accession>
<evidence type="ECO:0000313" key="2">
    <source>
        <dbReference type="EMBL" id="AJE44154.1"/>
    </source>
</evidence>
<sequence length="83" mass="8739">MASTSVSRSTTPIRSSVRSASGFGTRTPRRARPRPRVQANASRASSGALGTAASAPPTAFLKRRVMRRDPAKDAAPTRSAWSA</sequence>